<evidence type="ECO:0000256" key="5">
    <source>
        <dbReference type="PROSITE-ProRule" id="PRU00169"/>
    </source>
</evidence>
<dbReference type="Gene3D" id="1.25.40.10">
    <property type="entry name" value="Tetratricopeptide repeat domain"/>
    <property type="match status" value="1"/>
</dbReference>
<keyword evidence="1" id="KW-0902">Two-component regulatory system</keyword>
<proteinExistence type="predicted"/>
<keyword evidence="5" id="KW-0597">Phosphoprotein</keyword>
<evidence type="ECO:0000256" key="2">
    <source>
        <dbReference type="ARBA" id="ARBA00023015"/>
    </source>
</evidence>
<dbReference type="SUPFAM" id="SSF52172">
    <property type="entry name" value="CheY-like"/>
    <property type="match status" value="1"/>
</dbReference>
<gene>
    <name evidence="7" type="ORF">C812_02939</name>
</gene>
<dbReference type="Gene3D" id="3.40.50.2300">
    <property type="match status" value="1"/>
</dbReference>
<dbReference type="InterPro" id="IPR011990">
    <property type="entry name" value="TPR-like_helical_dom_sf"/>
</dbReference>
<dbReference type="Pfam" id="PF03704">
    <property type="entry name" value="BTAD"/>
    <property type="match status" value="1"/>
</dbReference>
<dbReference type="InterPro" id="IPR011006">
    <property type="entry name" value="CheY-like_superfamily"/>
</dbReference>
<dbReference type="InterPro" id="IPR036388">
    <property type="entry name" value="WH-like_DNA-bd_sf"/>
</dbReference>
<name>R9LGV3_9BACL</name>
<dbReference type="SMART" id="SM01043">
    <property type="entry name" value="BTAD"/>
    <property type="match status" value="1"/>
</dbReference>
<feature type="domain" description="Response regulatory" evidence="6">
    <location>
        <begin position="3"/>
        <end position="117"/>
    </location>
</feature>
<dbReference type="PATRIC" id="fig|1235795.3.peg.2910"/>
<dbReference type="SUPFAM" id="SSF48452">
    <property type="entry name" value="TPR-like"/>
    <property type="match status" value="1"/>
</dbReference>
<dbReference type="Proteomes" id="UP000019598">
    <property type="component" value="Unassembled WGS sequence"/>
</dbReference>
<dbReference type="InterPro" id="IPR051677">
    <property type="entry name" value="AfsR-DnrI-RedD_regulator"/>
</dbReference>
<dbReference type="OrthoDB" id="3190595at2"/>
<evidence type="ECO:0000256" key="3">
    <source>
        <dbReference type="ARBA" id="ARBA00023125"/>
    </source>
</evidence>
<dbReference type="PANTHER" id="PTHR35807">
    <property type="entry name" value="TRANSCRIPTIONAL REGULATOR REDD-RELATED"/>
    <property type="match status" value="1"/>
</dbReference>
<dbReference type="GO" id="GO:0006355">
    <property type="term" value="P:regulation of DNA-templated transcription"/>
    <property type="evidence" value="ECO:0007669"/>
    <property type="project" value="InterPro"/>
</dbReference>
<organism evidence="7 8">
    <name type="scientific">Paenibacillus barengoltzii G22</name>
    <dbReference type="NCBI Taxonomy" id="1235795"/>
    <lineage>
        <taxon>Bacteria</taxon>
        <taxon>Bacillati</taxon>
        <taxon>Bacillota</taxon>
        <taxon>Bacilli</taxon>
        <taxon>Bacillales</taxon>
        <taxon>Paenibacillaceae</taxon>
        <taxon>Paenibacillus</taxon>
    </lineage>
</organism>
<evidence type="ECO:0000313" key="8">
    <source>
        <dbReference type="Proteomes" id="UP000019598"/>
    </source>
</evidence>
<dbReference type="STRING" id="1235795.C812_02939"/>
<sequence>MMKVVLLDDEKPALRVLGRFIGDRNDVQVVGAYTDPTEMLNDVKELMPDLIFMDIEIPEMNGLEIAARLREIQENTEVVFVTAYRQYALEAFRVSAVDYLLKPIDPEMLHHTLDRILKRRVRRTVGTETGSSPGIRCFGGFDITKKTQVPVHFPTAKAEELFAYMLVHRNTTISKWTICDNLWPDISSPENVMHKLHVTMHRMKKTLQEAGIQVRISSLKGYYRMECEESCDYFQFEQRVSRELSADQGNPEALMKMLGLYKGPLFAHRDYPWCEEERERMFRYFATASKRVAKWYQERMQYPQASEVLHALILHDPIDEEAHEMLLRMYLNLQDKHSFLAHYEKVKKTYSEELGTFPPEILSSMADSLR</sequence>
<dbReference type="InterPro" id="IPR016032">
    <property type="entry name" value="Sig_transdc_resp-reg_C-effctor"/>
</dbReference>
<reference evidence="7 8" key="1">
    <citation type="submission" date="2013-04" db="EMBL/GenBank/DDBJ databases">
        <title>The Genome Sequence of Paenibacillus barengoltzii G22.</title>
        <authorList>
            <consortium name="The Broad Institute Genomics Platform"/>
            <consortium name="The Broad Institute Genome Sequencing Center for Infectious Disease"/>
            <person name="Earl A."/>
            <person name="Xavier R."/>
            <person name="Elson C."/>
            <person name="Duck W."/>
            <person name="Walker B."/>
            <person name="Young S."/>
            <person name="Zeng Q."/>
            <person name="Gargeya S."/>
            <person name="Fitzgerald M."/>
            <person name="Haas B."/>
            <person name="Abouelleil A."/>
            <person name="Allen A.W."/>
            <person name="Alvarado L."/>
            <person name="Arachchi H.M."/>
            <person name="Berlin A.M."/>
            <person name="Chapman S.B."/>
            <person name="Gainer-Dewar J."/>
            <person name="Goldberg J."/>
            <person name="Griggs A."/>
            <person name="Gujja S."/>
            <person name="Hansen M."/>
            <person name="Howarth C."/>
            <person name="Imamovic A."/>
            <person name="Ireland A."/>
            <person name="Larimer J."/>
            <person name="McCowan C."/>
            <person name="Murphy C."/>
            <person name="Pearson M."/>
            <person name="Poon T.W."/>
            <person name="Priest M."/>
            <person name="Roberts A."/>
            <person name="Saif S."/>
            <person name="Shea T."/>
            <person name="Sisk P."/>
            <person name="Sykes S."/>
            <person name="Wortman J."/>
            <person name="Nusbaum C."/>
            <person name="Birren B."/>
        </authorList>
    </citation>
    <scope>NUCLEOTIDE SEQUENCE [LARGE SCALE GENOMIC DNA]</scope>
    <source>
        <strain evidence="7 8">G22</strain>
    </source>
</reference>
<accession>R9LGV3</accession>
<evidence type="ECO:0000259" key="6">
    <source>
        <dbReference type="PROSITE" id="PS50110"/>
    </source>
</evidence>
<dbReference type="SMART" id="SM00448">
    <property type="entry name" value="REC"/>
    <property type="match status" value="1"/>
</dbReference>
<dbReference type="Pfam" id="PF00072">
    <property type="entry name" value="Response_reg"/>
    <property type="match status" value="1"/>
</dbReference>
<dbReference type="EMBL" id="ASSZ01000026">
    <property type="protein sequence ID" value="EOS54972.1"/>
    <property type="molecule type" value="Genomic_DNA"/>
</dbReference>
<dbReference type="InterPro" id="IPR001789">
    <property type="entry name" value="Sig_transdc_resp-reg_receiver"/>
</dbReference>
<dbReference type="GO" id="GO:0003677">
    <property type="term" value="F:DNA binding"/>
    <property type="evidence" value="ECO:0007669"/>
    <property type="project" value="UniProtKB-KW"/>
</dbReference>
<dbReference type="SUPFAM" id="SSF46894">
    <property type="entry name" value="C-terminal effector domain of the bipartite response regulators"/>
    <property type="match status" value="1"/>
</dbReference>
<dbReference type="PROSITE" id="PS50110">
    <property type="entry name" value="RESPONSE_REGULATORY"/>
    <property type="match status" value="1"/>
</dbReference>
<evidence type="ECO:0000313" key="7">
    <source>
        <dbReference type="EMBL" id="EOS54972.1"/>
    </source>
</evidence>
<dbReference type="HOGENOM" id="CLU_000445_14_3_9"/>
<feature type="modified residue" description="4-aspartylphosphate" evidence="5">
    <location>
        <position position="54"/>
    </location>
</feature>
<comment type="caution">
    <text evidence="7">The sequence shown here is derived from an EMBL/GenBank/DDBJ whole genome shotgun (WGS) entry which is preliminary data.</text>
</comment>
<dbReference type="InterPro" id="IPR005158">
    <property type="entry name" value="BTAD"/>
</dbReference>
<evidence type="ECO:0000256" key="1">
    <source>
        <dbReference type="ARBA" id="ARBA00023012"/>
    </source>
</evidence>
<keyword evidence="2" id="KW-0805">Transcription regulation</keyword>
<evidence type="ECO:0000256" key="4">
    <source>
        <dbReference type="ARBA" id="ARBA00023163"/>
    </source>
</evidence>
<dbReference type="GO" id="GO:0000160">
    <property type="term" value="P:phosphorelay signal transduction system"/>
    <property type="evidence" value="ECO:0007669"/>
    <property type="project" value="UniProtKB-KW"/>
</dbReference>
<protein>
    <recommendedName>
        <fullName evidence="6">Response regulatory domain-containing protein</fullName>
    </recommendedName>
</protein>
<keyword evidence="4" id="KW-0804">Transcription</keyword>
<dbReference type="AlphaFoldDB" id="R9LGV3"/>
<dbReference type="Gene3D" id="1.10.10.10">
    <property type="entry name" value="Winged helix-like DNA-binding domain superfamily/Winged helix DNA-binding domain"/>
    <property type="match status" value="1"/>
</dbReference>
<keyword evidence="3" id="KW-0238">DNA-binding</keyword>